<keyword evidence="1" id="KW-1133">Transmembrane helix</keyword>
<feature type="chain" id="PRO_5015724919" evidence="2">
    <location>
        <begin position="23"/>
        <end position="397"/>
    </location>
</feature>
<feature type="signal peptide" evidence="2">
    <location>
        <begin position="1"/>
        <end position="22"/>
    </location>
</feature>
<organism evidence="3 4">
    <name type="scientific">Candidatus Sulfotelmatobacter kueseliae</name>
    <dbReference type="NCBI Taxonomy" id="2042962"/>
    <lineage>
        <taxon>Bacteria</taxon>
        <taxon>Pseudomonadati</taxon>
        <taxon>Acidobacteriota</taxon>
        <taxon>Terriglobia</taxon>
        <taxon>Terriglobales</taxon>
        <taxon>Candidatus Korobacteraceae</taxon>
        <taxon>Candidatus Sulfotelmatobacter</taxon>
    </lineage>
</organism>
<name>A0A2U3KRV4_9BACT</name>
<evidence type="ECO:0000313" key="3">
    <source>
        <dbReference type="EMBL" id="SPF42398.1"/>
    </source>
</evidence>
<reference evidence="4" key="1">
    <citation type="submission" date="2018-02" db="EMBL/GenBank/DDBJ databases">
        <authorList>
            <person name="Hausmann B."/>
        </authorList>
    </citation>
    <scope>NUCLEOTIDE SEQUENCE [LARGE SCALE GENOMIC DNA]</scope>
    <source>
        <strain evidence="4">Peat soil MAG SbA1</strain>
    </source>
</reference>
<evidence type="ECO:0000256" key="1">
    <source>
        <dbReference type="SAM" id="Phobius"/>
    </source>
</evidence>
<sequence>MRVSRSVGIAVFFGVFLAVALAADTPATTPPAQLPALLPAEFGGWRMQGAAQTSNHSAAADPANSAILDEYRFTDFAAATYTRDDGRTLKIRAARFADASGAFGAYTFYLQPEMAKEEIGDQAATLGHRVLFYRGHVLVDAQFSQESAMSAAQLRELAGLLPRPGGNAGNLPSFIQYLPPRGYVANTQKYVMGPGALAALATPVSADLVDFGASAEVTLGRYNTSNGEETLMLISYPTNQMAADHLRRIDAAHQLGQPQAGVSTIESAGSFHAKRTGPILAVASGPASDSDAKSLLDMVNYEASVTWNQATDQHEVRDLYLLILNVVILCAILGGLAIVAGVAFGGFRILMKRWFPDRVFDRPEQMEFISLHLTEIIVQSPSPSGDDGAQQTGQNPS</sequence>
<dbReference type="Pfam" id="PF20244">
    <property type="entry name" value="DUF6599"/>
    <property type="match status" value="1"/>
</dbReference>
<proteinExistence type="predicted"/>
<accession>A0A2U3KRV4</accession>
<dbReference type="InterPro" id="IPR046534">
    <property type="entry name" value="DUF6599"/>
</dbReference>
<evidence type="ECO:0000256" key="2">
    <source>
        <dbReference type="SAM" id="SignalP"/>
    </source>
</evidence>
<gene>
    <name evidence="3" type="ORF">SBA1_450012</name>
</gene>
<keyword evidence="1" id="KW-0472">Membrane</keyword>
<feature type="transmembrane region" description="Helical" evidence="1">
    <location>
        <begin position="319"/>
        <end position="344"/>
    </location>
</feature>
<keyword evidence="1" id="KW-0812">Transmembrane</keyword>
<protein>
    <submittedName>
        <fullName evidence="3">Uncharacterized protein</fullName>
    </submittedName>
</protein>
<dbReference type="EMBL" id="OMOD01000139">
    <property type="protein sequence ID" value="SPF42398.1"/>
    <property type="molecule type" value="Genomic_DNA"/>
</dbReference>
<evidence type="ECO:0000313" key="4">
    <source>
        <dbReference type="Proteomes" id="UP000238701"/>
    </source>
</evidence>
<dbReference type="Proteomes" id="UP000238701">
    <property type="component" value="Unassembled WGS sequence"/>
</dbReference>
<keyword evidence="2" id="KW-0732">Signal</keyword>
<dbReference type="AlphaFoldDB" id="A0A2U3KRV4"/>